<dbReference type="InterPro" id="IPR056823">
    <property type="entry name" value="TEN-like_YD-shell"/>
</dbReference>
<sequence length="335" mass="38068">MFTYDDTGNLLKDDRYQYTWDGEGRLLSVKDVNGNTVASFTYRPDGLRETKTVNGVTYHYHYDGSDLIRITNDNGQTVWAFTWANGKPNTVTNQNGNTFYYVTNYRGDVVGIVDENGTTVANYSYDPWGKELSVSEDTAVAGQPLGYAGYYYDRETKLYYLQARYYDPETARFLSRDPDPGDKDDPITQNAYTYANDNPVMLVDPDGKFAISIDRIKYALKYGLKGWLASYFDWATADKIVAGSVAIADKIYKIATEIAKGYKAGKAINTVFREALNKILIGRGYKNQILNIVKKQARKIGTKVVLRRITTLSFWWTDLALFTGYTIVGYNKYRK</sequence>
<evidence type="ECO:0000313" key="4">
    <source>
        <dbReference type="Proteomes" id="UP001339962"/>
    </source>
</evidence>
<name>A0ABD5IWC1_9BACL</name>
<reference evidence="3 4" key="1">
    <citation type="submission" date="2023-03" db="EMBL/GenBank/DDBJ databases">
        <title>Bacillus Genome Sequencing.</title>
        <authorList>
            <person name="Dunlap C."/>
        </authorList>
    </citation>
    <scope>NUCLEOTIDE SEQUENCE [LARGE SCALE GENOMIC DNA]</scope>
    <source>
        <strain evidence="3 4">NRS-38</strain>
    </source>
</reference>
<dbReference type="PANTHER" id="PTHR32305:SF17">
    <property type="entry name" value="TRNA NUCLEASE WAPA"/>
    <property type="match status" value="1"/>
</dbReference>
<dbReference type="Gene3D" id="2.180.10.10">
    <property type="entry name" value="RHS repeat-associated core"/>
    <property type="match status" value="1"/>
</dbReference>
<dbReference type="Proteomes" id="UP001339962">
    <property type="component" value="Unassembled WGS sequence"/>
</dbReference>
<dbReference type="InterPro" id="IPR050708">
    <property type="entry name" value="T6SS_VgrG/RHS"/>
</dbReference>
<evidence type="ECO:0000256" key="1">
    <source>
        <dbReference type="ARBA" id="ARBA00022737"/>
    </source>
</evidence>
<comment type="caution">
    <text evidence="3">The sequence shown here is derived from an EMBL/GenBank/DDBJ whole genome shotgun (WGS) entry which is preliminary data.</text>
</comment>
<gene>
    <name evidence="3" type="ORF">P9850_09835</name>
</gene>
<accession>A0ABD5IWC1</accession>
<evidence type="ECO:0000313" key="3">
    <source>
        <dbReference type="EMBL" id="MED5052153.1"/>
    </source>
</evidence>
<dbReference type="EMBL" id="JARTLI010000014">
    <property type="protein sequence ID" value="MED5052153.1"/>
    <property type="molecule type" value="Genomic_DNA"/>
</dbReference>
<dbReference type="AlphaFoldDB" id="A0ABD5IWC1"/>
<dbReference type="Pfam" id="PF25023">
    <property type="entry name" value="TEN_YD-shell"/>
    <property type="match status" value="1"/>
</dbReference>
<feature type="domain" description="Teneurin-like YD-shell" evidence="2">
    <location>
        <begin position="2"/>
        <end position="200"/>
    </location>
</feature>
<evidence type="ECO:0000259" key="2">
    <source>
        <dbReference type="Pfam" id="PF25023"/>
    </source>
</evidence>
<protein>
    <submittedName>
        <fullName evidence="3">RHS repeat-associated core domain-containing protein</fullName>
    </submittedName>
</protein>
<dbReference type="InterPro" id="IPR022385">
    <property type="entry name" value="Rhs_assc_core"/>
</dbReference>
<proteinExistence type="predicted"/>
<dbReference type="PANTHER" id="PTHR32305">
    <property type="match status" value="1"/>
</dbReference>
<organism evidence="3 4">
    <name type="scientific">Anoxybacteroides rupiense</name>
    <dbReference type="NCBI Taxonomy" id="311460"/>
    <lineage>
        <taxon>Bacteria</taxon>
        <taxon>Bacillati</taxon>
        <taxon>Bacillota</taxon>
        <taxon>Bacilli</taxon>
        <taxon>Bacillales</taxon>
        <taxon>Anoxybacillaceae</taxon>
        <taxon>Anoxybacteroides</taxon>
    </lineage>
</organism>
<keyword evidence="1" id="KW-0677">Repeat</keyword>
<dbReference type="NCBIfam" id="TIGR03696">
    <property type="entry name" value="Rhs_assc_core"/>
    <property type="match status" value="1"/>
</dbReference>
<dbReference type="RefSeq" id="WP_328218376.1">
    <property type="nucleotide sequence ID" value="NZ_JARTLI010000014.1"/>
</dbReference>